<gene>
    <name evidence="3" type="ORF">HLPR_11400</name>
</gene>
<dbReference type="RefSeq" id="WP_338537114.1">
    <property type="nucleotide sequence ID" value="NZ_AP028654.1"/>
</dbReference>
<dbReference type="NCBIfam" id="TIGR01554">
    <property type="entry name" value="major_cap_HK97"/>
    <property type="match status" value="1"/>
</dbReference>
<evidence type="ECO:0000313" key="4">
    <source>
        <dbReference type="Proteomes" id="UP001321786"/>
    </source>
</evidence>
<dbReference type="Gene3D" id="3.30.2320.10">
    <property type="entry name" value="hypothetical protein PF0899 domain"/>
    <property type="match status" value="1"/>
</dbReference>
<keyword evidence="4" id="KW-1185">Reference proteome</keyword>
<protein>
    <recommendedName>
        <fullName evidence="2">Phage capsid-like C-terminal domain-containing protein</fullName>
    </recommendedName>
</protein>
<dbReference type="InterPro" id="IPR024455">
    <property type="entry name" value="Phage_capsid"/>
</dbReference>
<comment type="subcellular location">
    <subcellularLocation>
        <location evidence="1">Virion</location>
    </subcellularLocation>
</comment>
<dbReference type="InterPro" id="IPR054612">
    <property type="entry name" value="Phage_capsid-like_C"/>
</dbReference>
<dbReference type="EMBL" id="AP028654">
    <property type="protein sequence ID" value="BEP28809.1"/>
    <property type="molecule type" value="Genomic_DNA"/>
</dbReference>
<evidence type="ECO:0000313" key="3">
    <source>
        <dbReference type="EMBL" id="BEP28809.1"/>
    </source>
</evidence>
<dbReference type="Proteomes" id="UP001321786">
    <property type="component" value="Chromosome"/>
</dbReference>
<dbReference type="AlphaFoldDB" id="A0AAU9E2P7"/>
<proteinExistence type="predicted"/>
<accession>A0AAU9E2P7</accession>
<dbReference type="Pfam" id="PF05065">
    <property type="entry name" value="Phage_capsid"/>
    <property type="match status" value="1"/>
</dbReference>
<sequence length="387" mass="42530">MTKELRDLLAKLNAKKEEGRTLLAEDKLDEAKAITNEVKDIQAKIEILQEFQFENAIPLDDPLNPDPVDDKKAYGNVFFKALKSKRLDESEANLLEEHKALSSTTGEDGGYTVPEDIQTAINEYKRDDTDLSQFVTIEPVSTLKGSRVLEKEADTTSFVEFAEGAAVPDSDAPKFETINFTIKDLGGFLPIPNNLLNDSDAKLKNFLTNWLKKKNKATKNKLILDILATFVKKDIKTVAEIKTVINVDLDPAIKAGASILTNQDGYNYLDSLEDSNGKSLLQPDPKLPGATLFRGIRVHTASNKILKTVITDPGGAAETIKAPIIIGDLKEAVVLFDREKISIAATSVGGDAFKYNRTDMRAIVRMDAGKFDSKAAVYAELVIKEPA</sequence>
<evidence type="ECO:0000256" key="1">
    <source>
        <dbReference type="ARBA" id="ARBA00004328"/>
    </source>
</evidence>
<evidence type="ECO:0000259" key="2">
    <source>
        <dbReference type="Pfam" id="PF05065"/>
    </source>
</evidence>
<feature type="domain" description="Phage capsid-like C-terminal" evidence="2">
    <location>
        <begin position="109"/>
        <end position="379"/>
    </location>
</feature>
<name>A0AAU9E2P7_9FIRM</name>
<dbReference type="Gene3D" id="3.30.2400.10">
    <property type="entry name" value="Major capsid protein gp5"/>
    <property type="match status" value="1"/>
</dbReference>
<organism evidence="3 4">
    <name type="scientific">Helicovermis profundi</name>
    <dbReference type="NCBI Taxonomy" id="3065157"/>
    <lineage>
        <taxon>Bacteria</taxon>
        <taxon>Bacillati</taxon>
        <taxon>Bacillota</taxon>
        <taxon>Clostridia</taxon>
        <taxon>Helicovermis</taxon>
    </lineage>
</organism>
<reference evidence="3 4" key="1">
    <citation type="submission" date="2023-08" db="EMBL/GenBank/DDBJ databases">
        <title>Helicovermis profunda gen. nov., sp. nov., a novel mesophilic, fermentative bacterium within the Bacillota from a deep-sea hydrothermal vent chimney.</title>
        <authorList>
            <person name="Miyazaki U."/>
            <person name="Mizutani D."/>
            <person name="Hashimoto Y."/>
            <person name="Tame A."/>
            <person name="Sawayama S."/>
            <person name="Miyazaki J."/>
            <person name="Takai K."/>
            <person name="Nakagawa S."/>
        </authorList>
    </citation>
    <scope>NUCLEOTIDE SEQUENCE [LARGE SCALE GENOMIC DNA]</scope>
    <source>
        <strain evidence="3 4">S502</strain>
    </source>
</reference>
<dbReference type="SUPFAM" id="SSF56563">
    <property type="entry name" value="Major capsid protein gp5"/>
    <property type="match status" value="1"/>
</dbReference>
<dbReference type="KEGG" id="hprf:HLPR_11400"/>